<dbReference type="SUPFAM" id="SSF51161">
    <property type="entry name" value="Trimeric LpxA-like enzymes"/>
    <property type="match status" value="1"/>
</dbReference>
<comment type="caution">
    <text evidence="1">The sequence shown here is derived from an EMBL/GenBank/DDBJ whole genome shotgun (WGS) entry which is preliminary data.</text>
</comment>
<proteinExistence type="predicted"/>
<evidence type="ECO:0000313" key="1">
    <source>
        <dbReference type="EMBL" id="TQV88177.1"/>
    </source>
</evidence>
<dbReference type="PANTHER" id="PTHR13061">
    <property type="entry name" value="DYNACTIN SUBUNIT P25"/>
    <property type="match status" value="1"/>
</dbReference>
<organism evidence="1 2">
    <name type="scientific">Aliikangiella coralliicola</name>
    <dbReference type="NCBI Taxonomy" id="2592383"/>
    <lineage>
        <taxon>Bacteria</taxon>
        <taxon>Pseudomonadati</taxon>
        <taxon>Pseudomonadota</taxon>
        <taxon>Gammaproteobacteria</taxon>
        <taxon>Oceanospirillales</taxon>
        <taxon>Pleioneaceae</taxon>
        <taxon>Aliikangiella</taxon>
    </lineage>
</organism>
<dbReference type="RefSeq" id="WP_142892686.1">
    <property type="nucleotide sequence ID" value="NZ_ML660162.1"/>
</dbReference>
<dbReference type="InterPro" id="IPR047324">
    <property type="entry name" value="LbH_gamma_CA-like"/>
</dbReference>
<sequence>MSVRSFENMHPRLGDKVFIDPTALVVGDVEIGNDSSVWPMATIRGDVHSIKIGERTSIQDGCVLHVTHAGPYDPEGHDLIIGHDVTIGHKAMIHGCTIESNCLIGMGSVVMDNAIIRSNVVLGANSLVPPGRELEGGFLWVGSPARKIRALNDEEIQFFKYSAENYVKLKDRYLAG</sequence>
<dbReference type="PANTHER" id="PTHR13061:SF56">
    <property type="entry name" value="PROTEIN YRDA"/>
    <property type="match status" value="1"/>
</dbReference>
<dbReference type="Pfam" id="PF00132">
    <property type="entry name" value="Hexapep"/>
    <property type="match status" value="2"/>
</dbReference>
<dbReference type="InterPro" id="IPR001451">
    <property type="entry name" value="Hexapep"/>
</dbReference>
<gene>
    <name evidence="1" type="ORF">FLL46_06515</name>
</gene>
<dbReference type="OrthoDB" id="9803036at2"/>
<name>A0A545UFD3_9GAMM</name>
<dbReference type="EMBL" id="VIKS01000004">
    <property type="protein sequence ID" value="TQV88177.1"/>
    <property type="molecule type" value="Genomic_DNA"/>
</dbReference>
<keyword evidence="2" id="KW-1185">Reference proteome</keyword>
<evidence type="ECO:0000313" key="2">
    <source>
        <dbReference type="Proteomes" id="UP000315439"/>
    </source>
</evidence>
<dbReference type="InterPro" id="IPR050484">
    <property type="entry name" value="Transf_Hexapept/Carb_Anhydrase"/>
</dbReference>
<dbReference type="AlphaFoldDB" id="A0A545UFD3"/>
<dbReference type="CDD" id="cd04645">
    <property type="entry name" value="LbH_gamma_CA_like"/>
    <property type="match status" value="1"/>
</dbReference>
<reference evidence="1 2" key="1">
    <citation type="submission" date="2019-07" db="EMBL/GenBank/DDBJ databases">
        <title>Draft genome for Aliikangiella sp. M105.</title>
        <authorList>
            <person name="Wang G."/>
        </authorList>
    </citation>
    <scope>NUCLEOTIDE SEQUENCE [LARGE SCALE GENOMIC DNA]</scope>
    <source>
        <strain evidence="1 2">M105</strain>
    </source>
</reference>
<accession>A0A545UFD3</accession>
<protein>
    <submittedName>
        <fullName evidence="1">Gamma carbonic anhydrase family protein</fullName>
    </submittedName>
</protein>
<dbReference type="InterPro" id="IPR011004">
    <property type="entry name" value="Trimer_LpxA-like_sf"/>
</dbReference>
<dbReference type="Proteomes" id="UP000315439">
    <property type="component" value="Unassembled WGS sequence"/>
</dbReference>
<dbReference type="Gene3D" id="2.160.10.10">
    <property type="entry name" value="Hexapeptide repeat proteins"/>
    <property type="match status" value="1"/>
</dbReference>